<proteinExistence type="predicted"/>
<reference evidence="3" key="1">
    <citation type="submission" date="2022-01" db="EMBL/GenBank/DDBJ databases">
        <authorList>
            <person name="King R."/>
        </authorList>
    </citation>
    <scope>NUCLEOTIDE SEQUENCE</scope>
</reference>
<feature type="compositionally biased region" description="Basic and acidic residues" evidence="1">
    <location>
        <begin position="1"/>
        <end position="10"/>
    </location>
</feature>
<gene>
    <name evidence="3" type="ORF">PHAECO_LOCUS1363</name>
</gene>
<dbReference type="Proteomes" id="UP001153737">
    <property type="component" value="Chromosome 1"/>
</dbReference>
<dbReference type="EMBL" id="OU896707">
    <property type="protein sequence ID" value="CAG9812841.1"/>
    <property type="molecule type" value="Genomic_DNA"/>
</dbReference>
<feature type="compositionally biased region" description="Acidic residues" evidence="1">
    <location>
        <begin position="34"/>
        <end position="50"/>
    </location>
</feature>
<dbReference type="Pfam" id="PF25273">
    <property type="entry name" value="DUF7869"/>
    <property type="match status" value="1"/>
</dbReference>
<dbReference type="PANTHER" id="PTHR10773:SF19">
    <property type="match status" value="1"/>
</dbReference>
<name>A0A9N9S8C2_PHACE</name>
<dbReference type="AlphaFoldDB" id="A0A9N9S8C2"/>
<keyword evidence="4" id="KW-1185">Reference proteome</keyword>
<evidence type="ECO:0000259" key="2">
    <source>
        <dbReference type="Pfam" id="PF25273"/>
    </source>
</evidence>
<protein>
    <recommendedName>
        <fullName evidence="2">DUF7869 domain-containing protein</fullName>
    </recommendedName>
</protein>
<dbReference type="OrthoDB" id="6776127at2759"/>
<accession>A0A9N9S8C2</accession>
<dbReference type="PANTHER" id="PTHR10773">
    <property type="entry name" value="DNA-DIRECTED RNA POLYMERASES I, II, AND III SUBUNIT RPABC2"/>
    <property type="match status" value="1"/>
</dbReference>
<feature type="domain" description="DUF7869" evidence="2">
    <location>
        <begin position="63"/>
        <end position="135"/>
    </location>
</feature>
<sequence>MTRSPYEDMKTRKKICNEENEADEDDAYGRDEKDIGDEDDEGNREDQDEENERKRIREIRKSDNCSAQNKDKYLMSMYLYAIENFDVERITHKYLIVSHTENEGDSMHSCIEKERSRILKSGPIYVPSEIVTITKSAKKKGTPYSVTEMSTEDFVDWKKVSEVMGKNYNIDENGDKVSWNEFKVVMMD</sequence>
<evidence type="ECO:0000256" key="1">
    <source>
        <dbReference type="SAM" id="MobiDB-lite"/>
    </source>
</evidence>
<reference evidence="3" key="2">
    <citation type="submission" date="2022-10" db="EMBL/GenBank/DDBJ databases">
        <authorList>
            <consortium name="ENA_rothamsted_submissions"/>
            <consortium name="culmorum"/>
            <person name="King R."/>
        </authorList>
    </citation>
    <scope>NUCLEOTIDE SEQUENCE</scope>
</reference>
<evidence type="ECO:0000313" key="4">
    <source>
        <dbReference type="Proteomes" id="UP001153737"/>
    </source>
</evidence>
<evidence type="ECO:0000313" key="3">
    <source>
        <dbReference type="EMBL" id="CAG9812841.1"/>
    </source>
</evidence>
<feature type="region of interest" description="Disordered" evidence="1">
    <location>
        <begin position="1"/>
        <end position="57"/>
    </location>
</feature>
<dbReference type="InterPro" id="IPR057191">
    <property type="entry name" value="DUF7869"/>
</dbReference>
<organism evidence="3 4">
    <name type="scientific">Phaedon cochleariae</name>
    <name type="common">Mustard beetle</name>
    <dbReference type="NCBI Taxonomy" id="80249"/>
    <lineage>
        <taxon>Eukaryota</taxon>
        <taxon>Metazoa</taxon>
        <taxon>Ecdysozoa</taxon>
        <taxon>Arthropoda</taxon>
        <taxon>Hexapoda</taxon>
        <taxon>Insecta</taxon>
        <taxon>Pterygota</taxon>
        <taxon>Neoptera</taxon>
        <taxon>Endopterygota</taxon>
        <taxon>Coleoptera</taxon>
        <taxon>Polyphaga</taxon>
        <taxon>Cucujiformia</taxon>
        <taxon>Chrysomeloidea</taxon>
        <taxon>Chrysomelidae</taxon>
        <taxon>Chrysomelinae</taxon>
        <taxon>Chrysomelini</taxon>
        <taxon>Phaedon</taxon>
    </lineage>
</organism>